<name>A0A9D1F011_9BACT</name>
<dbReference type="Gene3D" id="3.40.50.300">
    <property type="entry name" value="P-loop containing nucleotide triphosphate hydrolases"/>
    <property type="match status" value="1"/>
</dbReference>
<evidence type="ECO:0000313" key="3">
    <source>
        <dbReference type="EMBL" id="HIS36849.1"/>
    </source>
</evidence>
<dbReference type="AlphaFoldDB" id="A0A9D1F011"/>
<protein>
    <submittedName>
        <fullName evidence="3">AAA family ATPase</fullName>
    </submittedName>
</protein>
<evidence type="ECO:0000313" key="4">
    <source>
        <dbReference type="Proteomes" id="UP000823928"/>
    </source>
</evidence>
<keyword evidence="1" id="KW-0812">Transmembrane</keyword>
<dbReference type="Pfam" id="PF13304">
    <property type="entry name" value="AAA_21"/>
    <property type="match status" value="1"/>
</dbReference>
<comment type="caution">
    <text evidence="3">The sequence shown here is derived from an EMBL/GenBank/DDBJ whole genome shotgun (WGS) entry which is preliminary data.</text>
</comment>
<dbReference type="SUPFAM" id="SSF52540">
    <property type="entry name" value="P-loop containing nucleoside triphosphate hydrolases"/>
    <property type="match status" value="1"/>
</dbReference>
<dbReference type="GO" id="GO:0016887">
    <property type="term" value="F:ATP hydrolysis activity"/>
    <property type="evidence" value="ECO:0007669"/>
    <property type="project" value="InterPro"/>
</dbReference>
<reference evidence="3" key="2">
    <citation type="journal article" date="2021" name="PeerJ">
        <title>Extensive microbial diversity within the chicken gut microbiome revealed by metagenomics and culture.</title>
        <authorList>
            <person name="Gilroy R."/>
            <person name="Ravi A."/>
            <person name="Getino M."/>
            <person name="Pursley I."/>
            <person name="Horton D.L."/>
            <person name="Alikhan N.F."/>
            <person name="Baker D."/>
            <person name="Gharbi K."/>
            <person name="Hall N."/>
            <person name="Watson M."/>
            <person name="Adriaenssens E.M."/>
            <person name="Foster-Nyarko E."/>
            <person name="Jarju S."/>
            <person name="Secka A."/>
            <person name="Antonio M."/>
            <person name="Oren A."/>
            <person name="Chaudhuri R.R."/>
            <person name="La Ragione R."/>
            <person name="Hildebrand F."/>
            <person name="Pallen M.J."/>
        </authorList>
    </citation>
    <scope>NUCLEOTIDE SEQUENCE</scope>
    <source>
        <strain evidence="3">6276</strain>
    </source>
</reference>
<dbReference type="PANTHER" id="PTHR43581:SF4">
    <property type="entry name" value="ATP_GTP PHOSPHATASE"/>
    <property type="match status" value="1"/>
</dbReference>
<feature type="domain" description="ATPase AAA-type core" evidence="2">
    <location>
        <begin position="17"/>
        <end position="287"/>
    </location>
</feature>
<dbReference type="GO" id="GO:0005524">
    <property type="term" value="F:ATP binding"/>
    <property type="evidence" value="ECO:0007669"/>
    <property type="project" value="InterPro"/>
</dbReference>
<keyword evidence="1" id="KW-1133">Transmembrane helix</keyword>
<dbReference type="EMBL" id="DVIU01000188">
    <property type="protein sequence ID" value="HIS36849.1"/>
    <property type="molecule type" value="Genomic_DNA"/>
</dbReference>
<organism evidence="3 4">
    <name type="scientific">Candidatus Scatousia excrementigallinarum</name>
    <dbReference type="NCBI Taxonomy" id="2840935"/>
    <lineage>
        <taxon>Bacteria</taxon>
        <taxon>Candidatus Scatousia</taxon>
    </lineage>
</organism>
<proteinExistence type="predicted"/>
<dbReference type="InterPro" id="IPR051396">
    <property type="entry name" value="Bact_Antivir_Def_Nuclease"/>
</dbReference>
<accession>A0A9D1F011</accession>
<gene>
    <name evidence="3" type="ORF">IAC10_09535</name>
</gene>
<reference evidence="3" key="1">
    <citation type="submission" date="2020-10" db="EMBL/GenBank/DDBJ databases">
        <authorList>
            <person name="Gilroy R."/>
        </authorList>
    </citation>
    <scope>NUCLEOTIDE SEQUENCE</scope>
    <source>
        <strain evidence="3">6276</strain>
    </source>
</reference>
<evidence type="ECO:0000256" key="1">
    <source>
        <dbReference type="SAM" id="Phobius"/>
    </source>
</evidence>
<dbReference type="InterPro" id="IPR003959">
    <property type="entry name" value="ATPase_AAA_core"/>
</dbReference>
<dbReference type="InterPro" id="IPR027417">
    <property type="entry name" value="P-loop_NTPase"/>
</dbReference>
<evidence type="ECO:0000259" key="2">
    <source>
        <dbReference type="Pfam" id="PF13304"/>
    </source>
</evidence>
<keyword evidence="1" id="KW-0472">Membrane</keyword>
<dbReference type="Proteomes" id="UP000823928">
    <property type="component" value="Unassembled WGS sequence"/>
</dbReference>
<dbReference type="PANTHER" id="PTHR43581">
    <property type="entry name" value="ATP/GTP PHOSPHATASE"/>
    <property type="match status" value="1"/>
</dbReference>
<sequence>MKNFKCYKDCTIRFKNFNVLCGPNSSGKSSIIQAILFLLQNIDTEQNNLITNGKFVHFDEFDEIKNYEISAAKPIEIKLYDTAKKSYIFKLEKSKNADSIRCEKKIKEFQLKEEKNIFYISADRIGPEDVYDKYKGTTIGFQGENAIGFIAKFKDYAIDEKYIYDKDIPSNYTFLGEVNYWLKEIIGEKINADNLDKTDRSRATYVKDGQRLQVRNKNTGSGLSYVVSIIIMVLSIAVNKAQERPTFIIENPEIHLHPAAQIKLMQFLLFMSNYCQIIIETHSDHIIKHVIENNGQVIKIHNFLPLYYTKNSHRILPTITLGEIKWTVFDMPTIDFHISLYSYLQSKFGCSRPNQTDDEIRKTVAFISNKKKYDTKSRRYRNFSGAISEYETLPTYMRNVIDHPKKIRPDEPARRKYRHSESEFEAALKKSIEFMIDIIYENGWL</sequence>
<feature type="transmembrane region" description="Helical" evidence="1">
    <location>
        <begin position="222"/>
        <end position="239"/>
    </location>
</feature>